<dbReference type="InterPro" id="IPR013901">
    <property type="entry name" value="Anthrone_oxy"/>
</dbReference>
<dbReference type="OrthoDB" id="5954308at2759"/>
<dbReference type="Proteomes" id="UP000829364">
    <property type="component" value="Chromosome 9"/>
</dbReference>
<protein>
    <recommendedName>
        <fullName evidence="9">DUF1772-domain-containing protein</fullName>
    </recommendedName>
</protein>
<accession>A0A9Q8QR88</accession>
<dbReference type="RefSeq" id="XP_047846790.1">
    <property type="nucleotide sequence ID" value="XM_047990781.1"/>
</dbReference>
<keyword evidence="4 6" id="KW-0472">Membrane</keyword>
<dbReference type="EMBL" id="CP086362">
    <property type="protein sequence ID" value="UNI23309.1"/>
    <property type="molecule type" value="Genomic_DNA"/>
</dbReference>
<dbReference type="AlphaFoldDB" id="A0A9Q8QR88"/>
<feature type="transmembrane region" description="Helical" evidence="6">
    <location>
        <begin position="94"/>
        <end position="116"/>
    </location>
</feature>
<keyword evidence="2 6" id="KW-0812">Transmembrane</keyword>
<evidence type="ECO:0000256" key="2">
    <source>
        <dbReference type="ARBA" id="ARBA00022692"/>
    </source>
</evidence>
<comment type="similarity">
    <text evidence="5">Belongs to the anthrone oxygenase family.</text>
</comment>
<evidence type="ECO:0000313" key="8">
    <source>
        <dbReference type="Proteomes" id="UP000829364"/>
    </source>
</evidence>
<comment type="subcellular location">
    <subcellularLocation>
        <location evidence="1">Membrane</location>
        <topology evidence="1">Multi-pass membrane protein</topology>
    </subcellularLocation>
</comment>
<organism evidence="7 8">
    <name type="scientific">Purpureocillium takamizusanense</name>
    <dbReference type="NCBI Taxonomy" id="2060973"/>
    <lineage>
        <taxon>Eukaryota</taxon>
        <taxon>Fungi</taxon>
        <taxon>Dikarya</taxon>
        <taxon>Ascomycota</taxon>
        <taxon>Pezizomycotina</taxon>
        <taxon>Sordariomycetes</taxon>
        <taxon>Hypocreomycetidae</taxon>
        <taxon>Hypocreales</taxon>
        <taxon>Ophiocordycipitaceae</taxon>
        <taxon>Purpureocillium</taxon>
    </lineage>
</organism>
<dbReference type="PANTHER" id="PTHR35042:SF1">
    <property type="entry name" value="DUF1772-DOMAIN-CONTAINING PROTEIN"/>
    <property type="match status" value="1"/>
</dbReference>
<gene>
    <name evidence="7" type="ORF">JDV02_009139</name>
</gene>
<dbReference type="GeneID" id="72071084"/>
<evidence type="ECO:0000256" key="6">
    <source>
        <dbReference type="SAM" id="Phobius"/>
    </source>
</evidence>
<proteinExistence type="inferred from homology"/>
<dbReference type="PANTHER" id="PTHR35042">
    <property type="entry name" value="ANTHRONE OXYGENASE ENCC"/>
    <property type="match status" value="1"/>
</dbReference>
<dbReference type="GO" id="GO:0016020">
    <property type="term" value="C:membrane"/>
    <property type="evidence" value="ECO:0007669"/>
    <property type="project" value="UniProtKB-SubCell"/>
</dbReference>
<sequence>MRLSSVTLRLPSVGRARPEANCQTGNIASISLFANAALRRSIAEDSIPYTIAARLWKYTLEQGKPNPPTAAFASLTLAFCACRVGMLEGTSGRFWLNAAAAALTLGMIPYTVVWILPINGRLIDIANSRDEAVSDIVEVKELLSRWSKLNWIRSAIPLTASCLAFAAAVY</sequence>
<dbReference type="KEGG" id="ptkz:JDV02_009139"/>
<dbReference type="Pfam" id="PF08592">
    <property type="entry name" value="Anthrone_oxy"/>
    <property type="match status" value="1"/>
</dbReference>
<evidence type="ECO:0000256" key="1">
    <source>
        <dbReference type="ARBA" id="ARBA00004141"/>
    </source>
</evidence>
<name>A0A9Q8QR88_9HYPO</name>
<reference evidence="7" key="1">
    <citation type="submission" date="2021-11" db="EMBL/GenBank/DDBJ databases">
        <title>Purpureocillium_takamizusanense_genome.</title>
        <authorList>
            <person name="Nguyen N.-H."/>
        </authorList>
    </citation>
    <scope>NUCLEOTIDE SEQUENCE</scope>
    <source>
        <strain evidence="7">PT3</strain>
    </source>
</reference>
<evidence type="ECO:0000256" key="5">
    <source>
        <dbReference type="ARBA" id="ARBA00034313"/>
    </source>
</evidence>
<evidence type="ECO:0000256" key="3">
    <source>
        <dbReference type="ARBA" id="ARBA00022989"/>
    </source>
</evidence>
<keyword evidence="3 6" id="KW-1133">Transmembrane helix</keyword>
<evidence type="ECO:0000256" key="4">
    <source>
        <dbReference type="ARBA" id="ARBA00023136"/>
    </source>
</evidence>
<evidence type="ECO:0000313" key="7">
    <source>
        <dbReference type="EMBL" id="UNI23309.1"/>
    </source>
</evidence>
<evidence type="ECO:0008006" key="9">
    <source>
        <dbReference type="Google" id="ProtNLM"/>
    </source>
</evidence>
<keyword evidence="8" id="KW-1185">Reference proteome</keyword>